<evidence type="ECO:0000256" key="3">
    <source>
        <dbReference type="ARBA" id="ARBA00022989"/>
    </source>
</evidence>
<feature type="compositionally biased region" description="Basic and acidic residues" evidence="8">
    <location>
        <begin position="493"/>
        <end position="513"/>
    </location>
</feature>
<evidence type="ECO:0000313" key="10">
    <source>
        <dbReference type="EMBL" id="CAD8666096.1"/>
    </source>
</evidence>
<reference evidence="10" key="1">
    <citation type="submission" date="2021-01" db="EMBL/GenBank/DDBJ databases">
        <authorList>
            <person name="Corre E."/>
            <person name="Pelletier E."/>
            <person name="Niang G."/>
            <person name="Scheremetjew M."/>
            <person name="Finn R."/>
            <person name="Kale V."/>
            <person name="Holt S."/>
            <person name="Cochrane G."/>
            <person name="Meng A."/>
            <person name="Brown T."/>
            <person name="Cohen L."/>
        </authorList>
    </citation>
    <scope>NUCLEOTIDE SEQUENCE</scope>
    <source>
        <strain evidence="10">CCMP722</strain>
    </source>
</reference>
<dbReference type="SUPFAM" id="SSF90193">
    <property type="entry name" value="Notch domain"/>
    <property type="match status" value="1"/>
</dbReference>
<evidence type="ECO:0000256" key="8">
    <source>
        <dbReference type="SAM" id="MobiDB-lite"/>
    </source>
</evidence>
<keyword evidence="1" id="KW-0812">Transmembrane</keyword>
<dbReference type="SMART" id="SM00004">
    <property type="entry name" value="NL"/>
    <property type="match status" value="1"/>
</dbReference>
<keyword evidence="3" id="KW-1133">Transmembrane helix</keyword>
<organism evidence="10">
    <name type="scientific">Pyramimonas obovata</name>
    <dbReference type="NCBI Taxonomy" id="1411642"/>
    <lineage>
        <taxon>Eukaryota</taxon>
        <taxon>Viridiplantae</taxon>
        <taxon>Chlorophyta</taxon>
        <taxon>Pyramimonadophyceae</taxon>
        <taxon>Pyramimonadales</taxon>
        <taxon>Pyramimonadaceae</taxon>
        <taxon>Pyramimonas</taxon>
        <taxon>Pyramimonas incertae sedis</taxon>
    </lineage>
</organism>
<comment type="subcellular location">
    <subcellularLocation>
        <location evidence="7">Endomembrane system</location>
        <topology evidence="7">Single-pass type I membrane protein</topology>
    </subcellularLocation>
</comment>
<feature type="domain" description="LNR" evidence="9">
    <location>
        <begin position="119"/>
        <end position="160"/>
    </location>
</feature>
<accession>A0A7S0R3I7</accession>
<gene>
    <name evidence="10" type="ORF">POBO1169_LOCUS8483</name>
</gene>
<evidence type="ECO:0000256" key="6">
    <source>
        <dbReference type="ARBA" id="ARBA00023180"/>
    </source>
</evidence>
<name>A0A7S0R3I7_9CHLO</name>
<dbReference type="EMBL" id="HBFA01016562">
    <property type="protein sequence ID" value="CAD8666096.1"/>
    <property type="molecule type" value="Transcribed_RNA"/>
</dbReference>
<evidence type="ECO:0000256" key="1">
    <source>
        <dbReference type="ARBA" id="ARBA00022692"/>
    </source>
</evidence>
<evidence type="ECO:0000259" key="9">
    <source>
        <dbReference type="PROSITE" id="PS50258"/>
    </source>
</evidence>
<dbReference type="PROSITE" id="PS50258">
    <property type="entry name" value="LNR"/>
    <property type="match status" value="1"/>
</dbReference>
<evidence type="ECO:0000256" key="2">
    <source>
        <dbReference type="ARBA" id="ARBA00022737"/>
    </source>
</evidence>
<keyword evidence="5" id="KW-1015">Disulfide bond</keyword>
<evidence type="ECO:0000256" key="5">
    <source>
        <dbReference type="ARBA" id="ARBA00023157"/>
    </source>
</evidence>
<keyword evidence="6" id="KW-0325">Glycoprotein</keyword>
<keyword evidence="4" id="KW-0472">Membrane</keyword>
<evidence type="ECO:0000256" key="4">
    <source>
        <dbReference type="ARBA" id="ARBA00023136"/>
    </source>
</evidence>
<dbReference type="AlphaFoldDB" id="A0A7S0R3I7"/>
<feature type="region of interest" description="Disordered" evidence="8">
    <location>
        <begin position="491"/>
        <end position="515"/>
    </location>
</feature>
<evidence type="ECO:0000256" key="7">
    <source>
        <dbReference type="ARBA" id="ARBA00046288"/>
    </source>
</evidence>
<sequence>MKDRQGNSFCERLENFCNVSKTSIVNAQEAFSRVILTSPNLLTEDTLNVTVHDLWDAQLKSFEAAFTLPLQVMETWSRLNLPKLVSTMGAMSHRLKVISSRTGDNELRKALVAQCNSACWFGYNGTHWEGSGFLGDGQCDESCNNAGCLWDGGDCASTTIGVGGGNGEENHGMGGFNRGFPQYNDHYTFSAAYNLVRKDQDQFFGTTKSHLSWLSQVYDDGDQTNNSTGLLRGCGSDASHGERIHRVEALNLKREILSFVAITNEQLLRESLANSLGSNPIRWEGEMEDWDDATWTANDFPVLPDIDVSSVGLTDATIACDEFFEWLDDSSVGAKPPISQSAWDNFAVSATEFVHQFDIAVVKKRHSSSTNGGGDEKGAAERAIMAFLDEYLKSIGSWYVTGVGFLHASNYKTVQELIRNHFVEDTEVKLWYLQYFTKCGVYTCSYTYRASEDLQQTVVSLLGLVGGVTTVMKILAQVLYFFLQRTSTSGKTEIPKERNNSRLSDNKQAERNKKAAAACDDDDAEMVTVEMDFVDTNMTAV</sequence>
<proteinExistence type="predicted"/>
<dbReference type="Pfam" id="PF00066">
    <property type="entry name" value="Notch"/>
    <property type="match status" value="1"/>
</dbReference>
<dbReference type="InterPro" id="IPR035993">
    <property type="entry name" value="Notch-like_dom_sf"/>
</dbReference>
<protein>
    <recommendedName>
        <fullName evidence="9">LNR domain-containing protein</fullName>
    </recommendedName>
</protein>
<dbReference type="GO" id="GO:0012505">
    <property type="term" value="C:endomembrane system"/>
    <property type="evidence" value="ECO:0007669"/>
    <property type="project" value="UniProtKB-SubCell"/>
</dbReference>
<keyword evidence="2" id="KW-0677">Repeat</keyword>
<dbReference type="InterPro" id="IPR000800">
    <property type="entry name" value="Notch_dom"/>
</dbReference>
<dbReference type="Gene3D" id="4.10.470.20">
    <property type="match status" value="1"/>
</dbReference>